<dbReference type="eggNOG" id="COG0793">
    <property type="taxonomic scope" value="Bacteria"/>
</dbReference>
<name>A0A081PHB7_9SPHI</name>
<dbReference type="Gene3D" id="2.40.70.10">
    <property type="entry name" value="Acid Proteases"/>
    <property type="match status" value="2"/>
</dbReference>
<dbReference type="InterPro" id="IPR036034">
    <property type="entry name" value="PDZ_sf"/>
</dbReference>
<protein>
    <recommendedName>
        <fullName evidence="1">PDZ domain-containing protein</fullName>
    </recommendedName>
</protein>
<evidence type="ECO:0000313" key="2">
    <source>
        <dbReference type="EMBL" id="KEQ30090.1"/>
    </source>
</evidence>
<dbReference type="OrthoDB" id="3521766at2"/>
<proteinExistence type="predicted"/>
<dbReference type="SUPFAM" id="SSF50156">
    <property type="entry name" value="PDZ domain-like"/>
    <property type="match status" value="1"/>
</dbReference>
<organism evidence="2 3">
    <name type="scientific">Pedobacter antarcticus 4BY</name>
    <dbReference type="NCBI Taxonomy" id="1358423"/>
    <lineage>
        <taxon>Bacteria</taxon>
        <taxon>Pseudomonadati</taxon>
        <taxon>Bacteroidota</taxon>
        <taxon>Sphingobacteriia</taxon>
        <taxon>Sphingobacteriales</taxon>
        <taxon>Sphingobacteriaceae</taxon>
        <taxon>Pedobacter</taxon>
    </lineage>
</organism>
<sequence>MMIEFMRIRLYHIIIASVYLILANPRLSAAQVFTFEGNTTRQTISFKQVKNLVVIPVIINGQGPYNFLLDTGVGQMIITDTALLKYVDVSQHKPVQIQGYGIGEGISAYMTRNITAKVGKATISAIPTAIFKDDLFDLSGYLGLKIHGVLGYYFFNSFVVRINYKSNRLTFYTPGSKFKYKGRPYPMRIVKAKPYILATVQTGENETDSVRLLVDNGSSHPLLLESLHKGIFPLPDKHIPANLGVGINGVINGVMGRINSLRIGNDNFKDVLTGFPEFNPKRTEMEGIDRNGTLGAEILRHYLVTFDYNNNKIYLKPSERLNTKFDHDMSGIEIYTVSDVNTVFYVGRIEPGSPADIAGIQTNDQLLSVDLKSVNAYTLSDLAELLKSSDGKQVLIEIDRNKQRLIFLIRLKRRI</sequence>
<dbReference type="SMART" id="SM00228">
    <property type="entry name" value="PDZ"/>
    <property type="match status" value="1"/>
</dbReference>
<dbReference type="PROSITE" id="PS50106">
    <property type="entry name" value="PDZ"/>
    <property type="match status" value="1"/>
</dbReference>
<gene>
    <name evidence="2" type="ORF">N180_11975</name>
</gene>
<dbReference type="InterPro" id="IPR021109">
    <property type="entry name" value="Peptidase_aspartic_dom_sf"/>
</dbReference>
<dbReference type="Pfam" id="PF17820">
    <property type="entry name" value="PDZ_6"/>
    <property type="match status" value="1"/>
</dbReference>
<dbReference type="InterPro" id="IPR041489">
    <property type="entry name" value="PDZ_6"/>
</dbReference>
<dbReference type="EMBL" id="JNFF01000051">
    <property type="protein sequence ID" value="KEQ30090.1"/>
    <property type="molecule type" value="Genomic_DNA"/>
</dbReference>
<evidence type="ECO:0000259" key="1">
    <source>
        <dbReference type="PROSITE" id="PS50106"/>
    </source>
</evidence>
<evidence type="ECO:0000313" key="3">
    <source>
        <dbReference type="Proteomes" id="UP000028007"/>
    </source>
</evidence>
<keyword evidence="3" id="KW-1185">Reference proteome</keyword>
<feature type="domain" description="PDZ" evidence="1">
    <location>
        <begin position="312"/>
        <end position="401"/>
    </location>
</feature>
<comment type="caution">
    <text evidence="2">The sequence shown here is derived from an EMBL/GenBank/DDBJ whole genome shotgun (WGS) entry which is preliminary data.</text>
</comment>
<dbReference type="AlphaFoldDB" id="A0A081PHB7"/>
<dbReference type="Gene3D" id="2.30.42.10">
    <property type="match status" value="1"/>
</dbReference>
<dbReference type="Proteomes" id="UP000028007">
    <property type="component" value="Unassembled WGS sequence"/>
</dbReference>
<dbReference type="Pfam" id="PF13650">
    <property type="entry name" value="Asp_protease_2"/>
    <property type="match status" value="1"/>
</dbReference>
<dbReference type="RefSeq" id="WP_037440604.1">
    <property type="nucleotide sequence ID" value="NZ_JNFF01000051.1"/>
</dbReference>
<dbReference type="InterPro" id="IPR001478">
    <property type="entry name" value="PDZ"/>
</dbReference>
<accession>A0A081PHB7</accession>
<reference evidence="2 3" key="1">
    <citation type="journal article" date="1992" name="Int. J. Syst. Bacteriol.">
        <title>Sphingobacterium antarcticus sp. nov. a Psychrotrophic Bacterium from the Soils of Schirmacher Oasis, Antarctica.</title>
        <authorList>
            <person name="Shivaji S."/>
            <person name="Ray M.K."/>
            <person name="Rao N.S."/>
            <person name="Saiserr L."/>
            <person name="Jagannadham M.V."/>
            <person name="Kumar G.S."/>
            <person name="Reddy G."/>
            <person name="Bhargava P.M."/>
        </authorList>
    </citation>
    <scope>NUCLEOTIDE SEQUENCE [LARGE SCALE GENOMIC DNA]</scope>
    <source>
        <strain evidence="2 3">4BY</strain>
    </source>
</reference>